<dbReference type="Gene3D" id="3.60.10.10">
    <property type="entry name" value="Endonuclease/exonuclease/phosphatase"/>
    <property type="match status" value="1"/>
</dbReference>
<dbReference type="STRING" id="8496.A0A151MY23"/>
<evidence type="ECO:0000313" key="1">
    <source>
        <dbReference type="EMBL" id="KYO29319.1"/>
    </source>
</evidence>
<evidence type="ECO:0008006" key="3">
    <source>
        <dbReference type="Google" id="ProtNLM"/>
    </source>
</evidence>
<dbReference type="PANTHER" id="PTHR23227:SF84">
    <property type="entry name" value="ENDONUCLEASE_EXONUCLEASE_PHOSPHATASE DOMAIN-CONTAINING PROTEIN"/>
    <property type="match status" value="1"/>
</dbReference>
<evidence type="ECO:0000313" key="2">
    <source>
        <dbReference type="Proteomes" id="UP000050525"/>
    </source>
</evidence>
<dbReference type="Proteomes" id="UP000050525">
    <property type="component" value="Unassembled WGS sequence"/>
</dbReference>
<keyword evidence="2" id="KW-1185">Reference proteome</keyword>
<dbReference type="InterPro" id="IPR036691">
    <property type="entry name" value="Endo/exonu/phosph_ase_sf"/>
</dbReference>
<dbReference type="EMBL" id="AKHW03004704">
    <property type="protein sequence ID" value="KYO29319.1"/>
    <property type="molecule type" value="Genomic_DNA"/>
</dbReference>
<reference evidence="1 2" key="1">
    <citation type="journal article" date="2012" name="Genome Biol.">
        <title>Sequencing three crocodilian genomes to illuminate the evolution of archosaurs and amniotes.</title>
        <authorList>
            <person name="St John J.A."/>
            <person name="Braun E.L."/>
            <person name="Isberg S.R."/>
            <person name="Miles L.G."/>
            <person name="Chong A.Y."/>
            <person name="Gongora J."/>
            <person name="Dalzell P."/>
            <person name="Moran C."/>
            <person name="Bed'hom B."/>
            <person name="Abzhanov A."/>
            <person name="Burgess S.C."/>
            <person name="Cooksey A.M."/>
            <person name="Castoe T.A."/>
            <person name="Crawford N.G."/>
            <person name="Densmore L.D."/>
            <person name="Drew J.C."/>
            <person name="Edwards S.V."/>
            <person name="Faircloth B.C."/>
            <person name="Fujita M.K."/>
            <person name="Greenwold M.J."/>
            <person name="Hoffmann F.G."/>
            <person name="Howard J.M."/>
            <person name="Iguchi T."/>
            <person name="Janes D.E."/>
            <person name="Khan S.Y."/>
            <person name="Kohno S."/>
            <person name="de Koning A.J."/>
            <person name="Lance S.L."/>
            <person name="McCarthy F.M."/>
            <person name="McCormack J.E."/>
            <person name="Merchant M.E."/>
            <person name="Peterson D.G."/>
            <person name="Pollock D.D."/>
            <person name="Pourmand N."/>
            <person name="Raney B.J."/>
            <person name="Roessler K.A."/>
            <person name="Sanford J.R."/>
            <person name="Sawyer R.H."/>
            <person name="Schmidt C.J."/>
            <person name="Triplett E.W."/>
            <person name="Tuberville T.D."/>
            <person name="Venegas-Anaya M."/>
            <person name="Howard J.T."/>
            <person name="Jarvis E.D."/>
            <person name="Guillette L.J.Jr."/>
            <person name="Glenn T.C."/>
            <person name="Green R.E."/>
            <person name="Ray D.A."/>
        </authorList>
    </citation>
    <scope>NUCLEOTIDE SEQUENCE [LARGE SCALE GENOMIC DNA]</scope>
    <source>
        <strain evidence="1">KSC_2009_1</strain>
    </source>
</reference>
<comment type="caution">
    <text evidence="1">The sequence shown here is derived from an EMBL/GenBank/DDBJ whole genome shotgun (WGS) entry which is preliminary data.</text>
</comment>
<dbReference type="AlphaFoldDB" id="A0A151MY23"/>
<organism evidence="1 2">
    <name type="scientific">Alligator mississippiensis</name>
    <name type="common">American alligator</name>
    <dbReference type="NCBI Taxonomy" id="8496"/>
    <lineage>
        <taxon>Eukaryota</taxon>
        <taxon>Metazoa</taxon>
        <taxon>Chordata</taxon>
        <taxon>Craniata</taxon>
        <taxon>Vertebrata</taxon>
        <taxon>Euteleostomi</taxon>
        <taxon>Archelosauria</taxon>
        <taxon>Archosauria</taxon>
        <taxon>Crocodylia</taxon>
        <taxon>Alligatoridae</taxon>
        <taxon>Alligatorinae</taxon>
        <taxon>Alligator</taxon>
    </lineage>
</organism>
<dbReference type="PANTHER" id="PTHR23227">
    <property type="entry name" value="BUCENTAUR RELATED"/>
    <property type="match status" value="1"/>
</dbReference>
<dbReference type="InterPro" id="IPR027124">
    <property type="entry name" value="Swc5/CFDP1/2"/>
</dbReference>
<protein>
    <recommendedName>
        <fullName evidence="3">Endonuclease/exonuclease/phosphatase domain-containing protein</fullName>
    </recommendedName>
</protein>
<name>A0A151MY23_ALLMI</name>
<proteinExistence type="predicted"/>
<accession>A0A151MY23</accession>
<gene>
    <name evidence="1" type="ORF">Y1Q_0017963</name>
</gene>
<sequence>MTLHLHLSQNQCSTVISTYSPTLGSDEQVKERFYSDLDNVFAFIPRDDKVILLGKFNTQVDCEHEIWTGTIGKNGVGKANANGILLLIKCAQHNMIVMNNVFFQKDQLKIKWKQLRSEHCHLLDYIIIQGRDLRDVLVTKVMKGFEDAGQTTDLCTQ</sequence>